<dbReference type="OrthoDB" id="218564at2157"/>
<reference evidence="1" key="1">
    <citation type="journal article" date="2014" name="Int. J. Syst. Evol. Microbiol.">
        <title>Complete genome sequence of Corynebacterium casei LMG S-19264T (=DSM 44701T), isolated from a smear-ripened cheese.</title>
        <authorList>
            <consortium name="US DOE Joint Genome Institute (JGI-PGF)"/>
            <person name="Walter F."/>
            <person name="Albersmeier A."/>
            <person name="Kalinowski J."/>
            <person name="Ruckert C."/>
        </authorList>
    </citation>
    <scope>NUCLEOTIDE SEQUENCE</scope>
    <source>
        <strain evidence="1">JCM 19596</strain>
    </source>
</reference>
<proteinExistence type="predicted"/>
<evidence type="ECO:0000313" key="2">
    <source>
        <dbReference type="Proteomes" id="UP000607197"/>
    </source>
</evidence>
<evidence type="ECO:0000313" key="1">
    <source>
        <dbReference type="EMBL" id="GGL73661.1"/>
    </source>
</evidence>
<keyword evidence="2" id="KW-1185">Reference proteome</keyword>
<dbReference type="Proteomes" id="UP000607197">
    <property type="component" value="Unassembled WGS sequence"/>
</dbReference>
<name>A0A830FGN2_9EURY</name>
<accession>A0A830FGN2</accession>
<reference evidence="1" key="2">
    <citation type="submission" date="2020-09" db="EMBL/GenBank/DDBJ databases">
        <authorList>
            <person name="Sun Q."/>
            <person name="Ohkuma M."/>
        </authorList>
    </citation>
    <scope>NUCLEOTIDE SEQUENCE</scope>
    <source>
        <strain evidence="1">JCM 19596</strain>
    </source>
</reference>
<dbReference type="EMBL" id="BMPG01000010">
    <property type="protein sequence ID" value="GGL73661.1"/>
    <property type="molecule type" value="Genomic_DNA"/>
</dbReference>
<organism evidence="1 2">
    <name type="scientific">Halocalculus aciditolerans</name>
    <dbReference type="NCBI Taxonomy" id="1383812"/>
    <lineage>
        <taxon>Archaea</taxon>
        <taxon>Methanobacteriati</taxon>
        <taxon>Methanobacteriota</taxon>
        <taxon>Stenosarchaea group</taxon>
        <taxon>Halobacteria</taxon>
        <taxon>Halobacteriales</taxon>
        <taxon>Halobacteriaceae</taxon>
        <taxon>Halocalculus</taxon>
    </lineage>
</organism>
<gene>
    <name evidence="1" type="ORF">GCM10009039_34700</name>
</gene>
<comment type="caution">
    <text evidence="1">The sequence shown here is derived from an EMBL/GenBank/DDBJ whole genome shotgun (WGS) entry which is preliminary data.</text>
</comment>
<dbReference type="AlphaFoldDB" id="A0A830FGN2"/>
<dbReference type="RefSeq" id="WP_188981080.1">
    <property type="nucleotide sequence ID" value="NZ_BMPG01000010.1"/>
</dbReference>
<protein>
    <submittedName>
        <fullName evidence="1">Uncharacterized protein</fullName>
    </submittedName>
</protein>
<sequence length="236" mass="25709">MKRGTLGIPIDGTRLDEVESQIHTSREAGHDVRIGVDVSEQHDLRGDAICFEGRVLRERVEEVESAVVTESGGIRIGAKVEKTQQWADVSGAEATDRHDGFVLVDSSDGQFALDIVGRPVMEPARLRLGEFLGAHDVYSVTTAGMNTLGPVDTVTSHGSDVRQDTEVGIGELYESNLRAEALSQARFTLQSERFGPVRGYAASSGYIEVYGDMETAEFVRFIEDDVIPHAGTEEDL</sequence>